<feature type="transmembrane region" description="Helical" evidence="1">
    <location>
        <begin position="231"/>
        <end position="254"/>
    </location>
</feature>
<organism evidence="2">
    <name type="scientific">Pseudidiomarina aestuarii</name>
    <dbReference type="NCBI Taxonomy" id="624146"/>
    <lineage>
        <taxon>Bacteria</taxon>
        <taxon>Pseudomonadati</taxon>
        <taxon>Pseudomonadota</taxon>
        <taxon>Gammaproteobacteria</taxon>
        <taxon>Alteromonadales</taxon>
        <taxon>Idiomarinaceae</taxon>
        <taxon>Pseudidiomarina</taxon>
    </lineage>
</organism>
<feature type="transmembrane region" description="Helical" evidence="1">
    <location>
        <begin position="266"/>
        <end position="284"/>
    </location>
</feature>
<feature type="transmembrane region" description="Helical" evidence="1">
    <location>
        <begin position="191"/>
        <end position="210"/>
    </location>
</feature>
<feature type="transmembrane region" description="Helical" evidence="1">
    <location>
        <begin position="296"/>
        <end position="317"/>
    </location>
</feature>
<feature type="transmembrane region" description="Helical" evidence="1">
    <location>
        <begin position="329"/>
        <end position="348"/>
    </location>
</feature>
<accession>A0A2T4CX70</accession>
<name>A0A2T4CX70_9GAMM</name>
<feature type="transmembrane region" description="Helical" evidence="1">
    <location>
        <begin position="437"/>
        <end position="455"/>
    </location>
</feature>
<keyword evidence="1" id="KW-0472">Membrane</keyword>
<keyword evidence="1" id="KW-1133">Transmembrane helix</keyword>
<protein>
    <recommendedName>
        <fullName evidence="3">DUF4153 domain-containing protein</fullName>
    </recommendedName>
</protein>
<feature type="transmembrane region" description="Helical" evidence="1">
    <location>
        <begin position="360"/>
        <end position="384"/>
    </location>
</feature>
<proteinExistence type="predicted"/>
<feature type="transmembrane region" description="Helical" evidence="1">
    <location>
        <begin position="396"/>
        <end position="417"/>
    </location>
</feature>
<evidence type="ECO:0000313" key="2">
    <source>
        <dbReference type="EMBL" id="PTB86161.1"/>
    </source>
</evidence>
<evidence type="ECO:0008006" key="3">
    <source>
        <dbReference type="Google" id="ProtNLM"/>
    </source>
</evidence>
<dbReference type="InterPro" id="IPR047928">
    <property type="entry name" value="Perm_prefix_1"/>
</dbReference>
<feature type="transmembrane region" description="Helical" evidence="1">
    <location>
        <begin position="162"/>
        <end position="179"/>
    </location>
</feature>
<feature type="transmembrane region" description="Helical" evidence="1">
    <location>
        <begin position="105"/>
        <end position="125"/>
    </location>
</feature>
<sequence>MATNPLKADAFDLENKITEWKNFLAQRTAISSQDIDELEDHLRGQIEHLGNSGLDDDEAFLIAVKQVGDIESVSREYAEVHSGRLWRNLVIAPQGADASWFNLELAVVLLLAVCASIAFKLPAAFGVVFEDPSTPIYAHNLPLFCLPFLALYFVWKRQLGKQGLLVMAGIVTVLALAMNGFPFEPQGSTEILAMLHLPIVMWFAVGVMYSGDWWRTQSRRMDFIRFSGEFVIYYVLMALGGGVLTAFTIGMFSFIGFDVEWFAQEWILPAGAMGAIIVAGWLVESKQAAIENMAPVLTRVFTPLFTLLLVAFLFTMLATGKGFDVQRDVLIGLDLLLILVLGLVLYAVSSRDPGEPVGYFDVLLLALVVSALLVDVLALIAIAGRIFDMGYTPNRVAALGENLILLLSLSGYSWHYVRFLRHETGFNANERWQTNYIPVYAIWAAIVVFAFPPLFGFA</sequence>
<comment type="caution">
    <text evidence="2">The sequence shown here is derived from an EMBL/GenBank/DDBJ whole genome shotgun (WGS) entry which is preliminary data.</text>
</comment>
<feature type="transmembrane region" description="Helical" evidence="1">
    <location>
        <begin position="137"/>
        <end position="155"/>
    </location>
</feature>
<keyword evidence="1" id="KW-0812">Transmembrane</keyword>
<dbReference type="EMBL" id="PYVN01000034">
    <property type="protein sequence ID" value="PTB86161.1"/>
    <property type="molecule type" value="Genomic_DNA"/>
</dbReference>
<evidence type="ECO:0000256" key="1">
    <source>
        <dbReference type="SAM" id="Phobius"/>
    </source>
</evidence>
<dbReference type="NCBIfam" id="NF038403">
    <property type="entry name" value="perm_prefix_1"/>
    <property type="match status" value="1"/>
</dbReference>
<gene>
    <name evidence="2" type="ORF">C9940_03555</name>
</gene>
<dbReference type="AlphaFoldDB" id="A0A2T4CX70"/>
<reference evidence="2" key="1">
    <citation type="submission" date="2018-03" db="EMBL/GenBank/DDBJ databases">
        <title>Cross-interface Injection: A General Nanoliter Liquid Handling Method Applied to Single Cells Genome Amplification Automated Nanoliter Liquid Handling Applied to Single Cell Multiple Displacement Amplification.</title>
        <authorList>
            <person name="Yun J."/>
            <person name="Xu P."/>
            <person name="Xu J."/>
            <person name="Dai X."/>
            <person name="Wang Y."/>
            <person name="Zheng X."/>
            <person name="Cao C."/>
            <person name="Yi Q."/>
            <person name="Zhu Y."/>
            <person name="Wang L."/>
            <person name="Dong Z."/>
            <person name="Huang Y."/>
            <person name="Huang L."/>
            <person name="Du W."/>
        </authorList>
    </citation>
    <scope>NUCLEOTIDE SEQUENCE [LARGE SCALE GENOMIC DNA]</scope>
    <source>
        <strain evidence="2">Z-D3-2</strain>
    </source>
</reference>